<accession>A0ABM1EG14</accession>
<gene>
    <name evidence="3" type="primary">LOC106811911</name>
</gene>
<evidence type="ECO:0000313" key="2">
    <source>
        <dbReference type="Proteomes" id="UP000695022"/>
    </source>
</evidence>
<reference evidence="3" key="1">
    <citation type="submission" date="2025-08" db="UniProtKB">
        <authorList>
            <consortium name="RefSeq"/>
        </authorList>
    </citation>
    <scope>IDENTIFICATION</scope>
</reference>
<feature type="region of interest" description="Disordered" evidence="1">
    <location>
        <begin position="62"/>
        <end position="105"/>
    </location>
</feature>
<dbReference type="Proteomes" id="UP000695022">
    <property type="component" value="Unplaced"/>
</dbReference>
<keyword evidence="2" id="KW-1185">Reference proteome</keyword>
<sequence length="105" mass="11602">MTNLKYYTNFRQNHLPDVPTRRQRAGLHHHGGPWTWVPPGGCLESVGSPAPTDDNCRRVHANDMRGMRWHPPRGRDGPTKMPVKHPAGAGSLDALQHPGSTATLI</sequence>
<dbReference type="GeneID" id="106811911"/>
<dbReference type="RefSeq" id="XP_014671135.1">
    <property type="nucleotide sequence ID" value="XM_014815649.1"/>
</dbReference>
<evidence type="ECO:0000313" key="3">
    <source>
        <dbReference type="RefSeq" id="XP_014671135.1"/>
    </source>
</evidence>
<protein>
    <submittedName>
        <fullName evidence="3">Uncharacterized protein LOC106811911</fullName>
    </submittedName>
</protein>
<proteinExistence type="predicted"/>
<name>A0ABM1EG14_PRICU</name>
<organism evidence="2 3">
    <name type="scientific">Priapulus caudatus</name>
    <name type="common">Priapulid worm</name>
    <dbReference type="NCBI Taxonomy" id="37621"/>
    <lineage>
        <taxon>Eukaryota</taxon>
        <taxon>Metazoa</taxon>
        <taxon>Ecdysozoa</taxon>
        <taxon>Scalidophora</taxon>
        <taxon>Priapulida</taxon>
        <taxon>Priapulimorpha</taxon>
        <taxon>Priapulimorphida</taxon>
        <taxon>Priapulidae</taxon>
        <taxon>Priapulus</taxon>
    </lineage>
</organism>
<evidence type="ECO:0000256" key="1">
    <source>
        <dbReference type="SAM" id="MobiDB-lite"/>
    </source>
</evidence>